<dbReference type="EMBL" id="ML986581">
    <property type="protein sequence ID" value="KAF2269676.1"/>
    <property type="molecule type" value="Genomic_DNA"/>
</dbReference>
<proteinExistence type="predicted"/>
<keyword evidence="2" id="KW-1185">Reference proteome</keyword>
<accession>A0A9P4TNV1</accession>
<organism evidence="1 2">
    <name type="scientific">Lojkania enalia</name>
    <dbReference type="NCBI Taxonomy" id="147567"/>
    <lineage>
        <taxon>Eukaryota</taxon>
        <taxon>Fungi</taxon>
        <taxon>Dikarya</taxon>
        <taxon>Ascomycota</taxon>
        <taxon>Pezizomycotina</taxon>
        <taxon>Dothideomycetes</taxon>
        <taxon>Pleosporomycetidae</taxon>
        <taxon>Pleosporales</taxon>
        <taxon>Pleosporales incertae sedis</taxon>
        <taxon>Lojkania</taxon>
    </lineage>
</organism>
<evidence type="ECO:0000313" key="2">
    <source>
        <dbReference type="Proteomes" id="UP000800093"/>
    </source>
</evidence>
<dbReference type="Proteomes" id="UP000800093">
    <property type="component" value="Unassembled WGS sequence"/>
</dbReference>
<sequence length="221" mass="24629">MHAQGPRTQRELYAHKHMNSVVIGEGAENWRLRAVPEGLNVRNKTGLIAGETQNEGDSTQADGRKLVKSMGCGPEYESSKVEWRLSRTAAELQVVDNLGTQMPKNPYILNREYGIICEDRSRARSSSPRSQNKIKDLAATATALQAYNEPPSYLGDKIITFIGRIVAEIQDIAPGDLFENHSSPETDAIAEPQSTLEPYDELRITDNPRIDQAIQVTNRRI</sequence>
<name>A0A9P4TNV1_9PLEO</name>
<protein>
    <submittedName>
        <fullName evidence="1">Uncharacterized protein</fullName>
    </submittedName>
</protein>
<evidence type="ECO:0000313" key="1">
    <source>
        <dbReference type="EMBL" id="KAF2269676.1"/>
    </source>
</evidence>
<comment type="caution">
    <text evidence="1">The sequence shown here is derived from an EMBL/GenBank/DDBJ whole genome shotgun (WGS) entry which is preliminary data.</text>
</comment>
<dbReference type="AlphaFoldDB" id="A0A9P4TNV1"/>
<reference evidence="2" key="1">
    <citation type="journal article" date="2020" name="Stud. Mycol.">
        <title>101 Dothideomycetes genomes: A test case for predicting lifestyles and emergence of pathogens.</title>
        <authorList>
            <person name="Haridas S."/>
            <person name="Albert R."/>
            <person name="Binder M."/>
            <person name="Bloem J."/>
            <person name="LaButti K."/>
            <person name="Salamov A."/>
            <person name="Andreopoulos B."/>
            <person name="Baker S."/>
            <person name="Barry K."/>
            <person name="Bills G."/>
            <person name="Bluhm B."/>
            <person name="Cannon C."/>
            <person name="Castanera R."/>
            <person name="Culley D."/>
            <person name="Daum C."/>
            <person name="Ezra D."/>
            <person name="Gonzalez J."/>
            <person name="Henrissat B."/>
            <person name="Kuo A."/>
            <person name="Liang C."/>
            <person name="Lipzen A."/>
            <person name="Lutzoni F."/>
            <person name="Magnuson J."/>
            <person name="Mondo S."/>
            <person name="Nolan M."/>
            <person name="Ohm R."/>
            <person name="Pangilinan J."/>
            <person name="Park H.-J."/>
            <person name="Ramirez L."/>
            <person name="Alfaro M."/>
            <person name="Sun H."/>
            <person name="Tritt A."/>
            <person name="Yoshinaga Y."/>
            <person name="Zwiers L.-H."/>
            <person name="Turgeon B."/>
            <person name="Goodwin S."/>
            <person name="Spatafora J."/>
            <person name="Crous P."/>
            <person name="Grigoriev I."/>
        </authorList>
    </citation>
    <scope>NUCLEOTIDE SEQUENCE [LARGE SCALE GENOMIC DNA]</scope>
    <source>
        <strain evidence="2">CBS 304.66</strain>
    </source>
</reference>
<gene>
    <name evidence="1" type="ORF">CC78DRAFT_539616</name>
</gene>